<evidence type="ECO:0000313" key="2">
    <source>
        <dbReference type="EMBL" id="WKN40228.1"/>
    </source>
</evidence>
<reference evidence="2" key="2">
    <citation type="journal article" date="2024" name="Antonie Van Leeuwenhoek">
        <title>Roseihalotalea indica gen. nov., sp. nov., a halophilic Bacteroidetes from mesopelagic Southwest Indian Ocean with higher carbohydrate metabolic potential.</title>
        <authorList>
            <person name="Chen B."/>
            <person name="Zhang M."/>
            <person name="Lin D."/>
            <person name="Ye J."/>
            <person name="Tang K."/>
        </authorList>
    </citation>
    <scope>NUCLEOTIDE SEQUENCE</scope>
    <source>
        <strain evidence="2">TK19036</strain>
    </source>
</reference>
<reference evidence="2" key="1">
    <citation type="journal article" date="2023" name="Comput. Struct. Biotechnol. J.">
        <title>Discovery of a novel marine Bacteroidetes with a rich repertoire of carbohydrate-active enzymes.</title>
        <authorList>
            <person name="Chen B."/>
            <person name="Liu G."/>
            <person name="Chen Q."/>
            <person name="Wang H."/>
            <person name="Liu L."/>
            <person name="Tang K."/>
        </authorList>
    </citation>
    <scope>NUCLEOTIDE SEQUENCE</scope>
    <source>
        <strain evidence="2">TK19036</strain>
    </source>
</reference>
<dbReference type="EMBL" id="CP120682">
    <property type="protein sequence ID" value="WKN40228.1"/>
    <property type="molecule type" value="Genomic_DNA"/>
</dbReference>
<feature type="signal peptide" evidence="1">
    <location>
        <begin position="1"/>
        <end position="20"/>
    </location>
</feature>
<sequence>MKLRWFVVGLLCVAALSAQAQNETSVEPRVWKSLADVAINDRYDASVGYEISYPVFGKQAQALDGKTITVKGYMIPFEAYLKPKYFILSALPIAACFFCGGAGPETVMEVFSQENIDLSSEVIQLRGRLELNQNNPDRMMYILHDAELIEE</sequence>
<gene>
    <name evidence="2" type="ORF">K4G66_16160</name>
</gene>
<accession>A0AA49JKB1</accession>
<proteinExistence type="predicted"/>
<evidence type="ECO:0000256" key="1">
    <source>
        <dbReference type="SAM" id="SignalP"/>
    </source>
</evidence>
<feature type="chain" id="PRO_5041338063" description="DUF3299 domain-containing protein" evidence="1">
    <location>
        <begin position="21"/>
        <end position="151"/>
    </location>
</feature>
<dbReference type="AlphaFoldDB" id="A0AA49JKB1"/>
<dbReference type="Gene3D" id="2.40.50.870">
    <property type="entry name" value="Protein of unknown function (DUF3299)"/>
    <property type="match status" value="1"/>
</dbReference>
<organism evidence="2">
    <name type="scientific">Roseihalotalea indica</name>
    <dbReference type="NCBI Taxonomy" id="2867963"/>
    <lineage>
        <taxon>Bacteria</taxon>
        <taxon>Pseudomonadati</taxon>
        <taxon>Bacteroidota</taxon>
        <taxon>Cytophagia</taxon>
        <taxon>Cytophagales</taxon>
        <taxon>Catalimonadaceae</taxon>
        <taxon>Roseihalotalea</taxon>
    </lineage>
</organism>
<keyword evidence="1" id="KW-0732">Signal</keyword>
<evidence type="ECO:0008006" key="3">
    <source>
        <dbReference type="Google" id="ProtNLM"/>
    </source>
</evidence>
<name>A0AA49JKB1_9BACT</name>
<protein>
    <recommendedName>
        <fullName evidence="3">DUF3299 domain-containing protein</fullName>
    </recommendedName>
</protein>